<proteinExistence type="predicted"/>
<name>A0ACC1PD74_9PEZI</name>
<sequence length="4917" mass="550057">MATVDVSLQRAQLLDDEALLSQLPPELLEVIRNQTTANFLDAVAAAALIPRITSPIFIYFEHVFADVCARWLLKSRNTGQEDQIIAAFARVLPFAPQLSVFLEQYISETSLANIPGARAFTLNSLNSSSTGHVSDQDLLRALLALWRLLNFDQTTYGPLVLPSRIQALFKHELACVRCLAVKVFCCQMNASDLKQEELMQRHANYDCLPADSLRCEIDGVLVDYVFLSLFEHKRAEEIEKFRLEVKKSHAARSHVARLPPQRLTNQVLQYGNIILPRPNGMPSSQSSLIHTSTTLANLESLAEKFQTPGPILLHGLAGSGKTSVVHELARELGMESSMVTLHLNEQTDAKMLIGLYSTDSKPGSFSWRPGVLTTAVREGRWVLIEDLDRAPNELMSTLLPLVEHGKLLIPSRGETIEASSTFRLFATVRTTKGTHGQENTPTFLGQRFWNLSSTILPPYGELEQIVLGSYPLLHKYAPIIMSVYRRLCDILATNFGRSTERPITPRDLLKWCRRLREILVAAGCKTGEEPISERARDCMFMEAIDCFCGSLSKQDTKIILLSCIAEEMHLPKQLMEHYLDAYVPQLDDSPSNFKIGRVMLAKHHHRNRVTKSKKPFANTSHARRLLEQIAVAVKLREPVLLVGETGIGKTTVVQQLADTLGHKLVAVNLSQQSEVGDLIGGFKPVNARSLAVPLKEEFEDLFASTGISATKNQKYLEQIGKCTAKGYWSRVSKLWREAPKMFNKIVDELQAKSESQNGDSGERPAVKRRKTESKLQSLLDLRPRWETFSKNLDQFDIQISGGSGNFAFAFVEGNIVKAARNGDWVLLDEINLASPDTLESIADLLASGPNDEPSVLLSETGEIERVKAHPNFRIFGAMNPATDIGKRDLPLGLRSRFTELYVGSPDKDLKDLLTIIKTYLSGKSAKDDQAADDIARLYLNTKRRAEEKRLVDGANEVPHFSLRTLTRVLTYVNDVSPFYGLRRSLFEGFSMGFLTLLDRASEETLIPLIHHHLLDRHGNARSLLSQPPRHPSDGKEYVKFLNRGKDRHYWLLQGAETPIERSDYIITPYIERNLLNLVRATSTRRFPILIQGPTSAGKTSMVEYLANYSGNKFVRINNHEHTDLQEYLGTYVSDASGKLRFQEGLLVQALRQGHWIVLDELNLAPTDVLEALNRLLDDNRELLIPETQEIVRPHENFMLFATQNPAGLYGGRKALSRAFRNRFLELHFDDIPEDELETILQKRSIYTAPSDCKRIVNVYKELSRLRQTSRLFENKDSFATLRDLFRWALRGAESREEIAINGFMLLAERVRNEEERLAVKTVIETVFKVHIDQDQLYDLQRSSYLRVQPPNNSQGVVWTQAMRRLYVLVASALRHNEPVLLVGETGCGKTTVCQLLAESLGKELHIVNAHQNTETGDLIGSQRPIRNRGAVTEALMRDVVQALRILQQPVDDDLDQVLSAYHAIESSVLARLPEDLRQRISENEVKSKALFEWADGSLIHAMRSGQYFLLDEISLADDSVLERLNSVLEPQRTILLAEKGIDNSFVKADAGFQFLATMNPGGDFGKKELSPALRNRFTEIWVPPLSGNDDILHIIMSKIKQEYKSFARTIVDFSNWFGQNFRSTASTAFSVRDILAWVNFINKSGNRDGIFSVIQGAATIFIDTLGANPSALIALDPKSLDEQRQKCLDKLTELLGSDATSIYRAPLHLAIESTELRIGEYAIGRKGNDNFEIGFALNAPTTKLNAMRVIRALQVQKPILLEGSPGVGKTTLVSALARACGQPLTRINLSDQTDLMDLFGTDVPVEGAEAGHFAWRDAPFLRAMQNGEWVLLDEMNLASQSVLEGLNACLDHRGEVYISELDQVFKRHPNFRLFAAQNPHHQGGGRKGLPSSFVNRFIVVYADVFSDDDLLLIASHNFPRVPSETVSRMIRFISDLEKRILVDRAFGSQGSPWEFNLRDTLRWLHLLTSLDPLLSTGTVDDFLNITIRQRFRNDRDRSEVNQLYSEAFGSPPKVHQLYHDISASAFQVGLACMLRNKLLKPSRPPGIETVTRLEELGSLLVCVKHSLPCILVGPSGCGKSALLQQISSQAGKSLITFPMNADVDTMDLIGGFEQSDPLREVNAALEKLKSALELSTLGTLPHNVPDVAVDLLCALEYKSQQINNRAYLLNLIDRLHAQASPDSDIAKALQEAQYLLQRPTSIADPRFEWLDGVIVQALQKGEWLVLDNANLCSASVLDRLNSLLEPEGSLIINEHCGSDGEPRIIKPHSDFRIFLTVDPRYGELSRAMRNRAVEIYIEPRSLTTMSWAGKIADVEARLERYKSVIGAMAHDSANESRLSRLAIDSLTFDDLKLGSRISSLACSSIGITSLHGSHLISEQVVSSICPIVPSQLTIDILGSTQSFFKSSTRQFSQGIMEFLALHPLQNSPIVPLLQGNSSQLPLCLATCYELSWNLAEAWSALERQKSGTVNTQISGLNRLQRSYVADRAAAVHKDSTVRSAEFLVGVLRILETHLRDQLETPSFCKQTKSLLRDVIHFWKRTFYYLTQSPFEEATFQAHLSHMSTNLNDYLSSAGNGIARQLITDISKGLNDCFFAGFKLSTGLWMEDLWKLLRPIPIQNETVFKQLVRMENLAAQFDEVKWKSMSAPADLAKIMDSFVQVYRLVRLGDAEVGDLFQSLQVEIEQMHTHHSDESAHTPPFLATEFEAIRQLTSINYICSEHGNLPAVNEIISLSNTALVRLMRFSSATDTSKSLQMIEMLIRDDEQWPQWEESLSAKVLRKINSIDSAPLSRLVSLETELPLLASHVSRDSDPLTSNRYEKLNGMLWHLMLNILTAYDPSLAGIFATAWSIPADDSILDFVRFSQEGLSFQLERFLPQSINDHTDGHSNIVNKHLVAAFVSLVAHRASGSTKGIYLANAWIQFSVAMVKLYIPDKAFDPQLRPLVELQSFDELFEGLKTSQPTSLRSEIIKEDLVSVGMRPTSVQLAYRPNVSGLAKIQAEFNNILNVLLSSDLSAILFQHSLGFDAASQELQVIFDNISRISSRLTDNFRAYEDITLPAANILHCLNIGISLGREAREQLVSQESPPTKFLSLIPFLGGKPNASIPQPITSLGPEFLEYAGVVRSIEGLHGIGRIQQSVFEAIHAFYGQWTLKLEEDRKAEEARNSTFRYRGGYDEDEAAEQAAFNKLFPSFSDEQQDQGSLETPKINNAREMAIRLAQTHKAIFLTPQSTSESLKTLIKRVANKVSRTTDHSIRDRDLLSATLLALGAEVESLTDTTTPAKYNFYTDANISEARKLVKLVGDIRARFRQLQQVDEIGHLQPLSDVVLACDATFELGHTDPLAKMIPRVEQLHAFVYEWQFGGWASKTYGVLSLYTRLTDTLVSWRRLELSTWTKLFDMEVAKCNDDADSWWFIAYQAIIAATMSLPQAAEEIQSHALSLIKELEGYFSSAPVGQFAGRLNLLKQLHAQLVLVVSEFPALTVIRDSLSNFIDFYTRYEKPVEDLIRGGRTPIEKQMKDVVLLASWKDTNIVALRESARKSHQKLFRIVRKFRDVLNQPMRLVIDQGLPDASEGEICFANIPPLRPSIDLVALGVCSKTIPSWTDKYKRLANVQRTVQLMTKLGQIPESTVDTAGVIVDFLSNLDTQMVELRKETPSILNDENKNLVKHLKSRKRKLFAETLKAVRQMGFPYNLGLDTLAKQDSLSMVLSSIAPLTDIDMAGLDGIDYYFHRMLDLAPRVRSTAQNHSEDLTAAEVTRSVGLLEGIMHNALRQRTELRAAVNGLATLKKVSDSLQSLAKLKNGSTIQVGDIASSYQRSPTWLVEILSVGIQLAELHAKLGNIDNRNVLDLLGRWREKIISLSAKFESLPVLPTGLTTIDHTQVALDIQSSFNELRRCLDVACQDRPDLAFLLEQIQHWAIIPEESSSASEAGSRSIDVLTHSVKKLCDSMLVAVEQFNKTMAKLPGSPEEANWMLRQNEQLVTSIRALHITQIKGSISTALSVSKQMDWNDPTVGVLVPSLMAAVAPIVHQYESISNHAIQVFASGHQMTCKLGFTLSKHFTHLASQGFCTPQEKSDETAGQSENLESGTGLGEGEGAEDISKDIQPDEDLSELAQEKNTNQDRDIEDEKDAVDMADEDLEGDVNSVDGEEEDDNGSNSGDEEAEDEIEEERGDVDDLDPTAVDEKMWDGANEDEAEKDQKGDKPKGQKKQDEEAAAGEQPEAQDLQPEEGEQDNEDEDEDEEAGAEMEENVQHHEEPNQQDRNVEDQETLALPDDMEIDGKDDESVSSISDADLDELSDVDQQEKEEKAASDQEDEADGEIEMDMGPTEDDKDDEIEQGSEDDNDQTHAEEDAQENQEGAPEDKEKPEEASKDDSNTSNDHVVPSDARGSGQDQDIDQNEEQDSVQGSPAQSEVGQAGEDAPDKDKSEGQKGSLSQSQDLPMETDPDNAIESTESHPFKALGDALEKWHKQQREIKAAQENQAQQQPNVEQDTKIQEFQHLENDETAADTQAMGTATEEQAQPIDDAMAIDDDEDQPPTSHVLPEENDAQDENNIDEMDVSKAEDQRTERDEQQERDTGVTTHQGAYNRDITPPSDGAPIAEEIEETIQEASTQLSSTHLEPEPQLRDYEQAMRQWTSFQSKTHPLSLSLTSQLRLILTPSQSTKLSGSYRTGKRLNIKKIIPYIASSYKRDKIWMRRAIPTKRSYQILLCVDDSKSMGDSSSGELALESLVMVSRALTMLEVGQIGVLGFGANAFMAHEFSEPFASHDAGAKVLQRFTFQQDYTNIRFLVRQTIERFRLARQQSTSRGSEDLWQLALILSDGLTPSSEHEEIQVLLREAIEERIMIVFIIMDDTTKKKEQSVLKLKKVKFLGNDEIKTEYYLDTFPFQYYLVVHNLEDLPGALAGLLRTWFAEVSG</sequence>
<gene>
    <name evidence="1" type="ORF">NUW58_g3241</name>
</gene>
<protein>
    <submittedName>
        <fullName evidence="1">Uncharacterized protein</fullName>
    </submittedName>
</protein>
<evidence type="ECO:0000313" key="2">
    <source>
        <dbReference type="Proteomes" id="UP001143856"/>
    </source>
</evidence>
<reference evidence="1" key="1">
    <citation type="submission" date="2022-10" db="EMBL/GenBank/DDBJ databases">
        <title>Genome Sequence of Xylaria curta.</title>
        <authorList>
            <person name="Buettner E."/>
        </authorList>
    </citation>
    <scope>NUCLEOTIDE SEQUENCE</scope>
    <source>
        <strain evidence="1">Babe10</strain>
    </source>
</reference>
<keyword evidence="2" id="KW-1185">Reference proteome</keyword>
<organism evidence="1 2">
    <name type="scientific">Xylaria curta</name>
    <dbReference type="NCBI Taxonomy" id="42375"/>
    <lineage>
        <taxon>Eukaryota</taxon>
        <taxon>Fungi</taxon>
        <taxon>Dikarya</taxon>
        <taxon>Ascomycota</taxon>
        <taxon>Pezizomycotina</taxon>
        <taxon>Sordariomycetes</taxon>
        <taxon>Xylariomycetidae</taxon>
        <taxon>Xylariales</taxon>
        <taxon>Xylariaceae</taxon>
        <taxon>Xylaria</taxon>
    </lineage>
</organism>
<dbReference type="EMBL" id="JAPDGR010000481">
    <property type="protein sequence ID" value="KAJ2989879.1"/>
    <property type="molecule type" value="Genomic_DNA"/>
</dbReference>
<accession>A0ACC1PD74</accession>
<comment type="caution">
    <text evidence="1">The sequence shown here is derived from an EMBL/GenBank/DDBJ whole genome shotgun (WGS) entry which is preliminary data.</text>
</comment>
<evidence type="ECO:0000313" key="1">
    <source>
        <dbReference type="EMBL" id="KAJ2989879.1"/>
    </source>
</evidence>
<dbReference type="Proteomes" id="UP001143856">
    <property type="component" value="Unassembled WGS sequence"/>
</dbReference>